<dbReference type="EMBL" id="JBBPFD010000146">
    <property type="protein sequence ID" value="KAK7880089.1"/>
    <property type="molecule type" value="Genomic_DNA"/>
</dbReference>
<evidence type="ECO:0000313" key="2">
    <source>
        <dbReference type="EMBL" id="KAK7880089.1"/>
    </source>
</evidence>
<name>A0AAW0MIH5_9GOBI</name>
<evidence type="ECO:0000313" key="3">
    <source>
        <dbReference type="Proteomes" id="UP001460270"/>
    </source>
</evidence>
<dbReference type="Proteomes" id="UP001460270">
    <property type="component" value="Unassembled WGS sequence"/>
</dbReference>
<feature type="non-terminal residue" evidence="2">
    <location>
        <position position="1"/>
    </location>
</feature>
<reference evidence="3" key="1">
    <citation type="submission" date="2024-04" db="EMBL/GenBank/DDBJ databases">
        <title>Salinicola lusitanus LLJ914,a marine bacterium isolated from the Okinawa Trough.</title>
        <authorList>
            <person name="Li J."/>
        </authorList>
    </citation>
    <scope>NUCLEOTIDE SEQUENCE [LARGE SCALE GENOMIC DNA]</scope>
</reference>
<accession>A0AAW0MIH5</accession>
<protein>
    <submittedName>
        <fullName evidence="2">Uncharacterized protein</fullName>
    </submittedName>
</protein>
<organism evidence="2 3">
    <name type="scientific">Mugilogobius chulae</name>
    <name type="common">yellowstripe goby</name>
    <dbReference type="NCBI Taxonomy" id="88201"/>
    <lineage>
        <taxon>Eukaryota</taxon>
        <taxon>Metazoa</taxon>
        <taxon>Chordata</taxon>
        <taxon>Craniata</taxon>
        <taxon>Vertebrata</taxon>
        <taxon>Euteleostomi</taxon>
        <taxon>Actinopterygii</taxon>
        <taxon>Neopterygii</taxon>
        <taxon>Teleostei</taxon>
        <taxon>Neoteleostei</taxon>
        <taxon>Acanthomorphata</taxon>
        <taxon>Gobiaria</taxon>
        <taxon>Gobiiformes</taxon>
        <taxon>Gobioidei</taxon>
        <taxon>Gobiidae</taxon>
        <taxon>Gobionellinae</taxon>
        <taxon>Mugilogobius</taxon>
    </lineage>
</organism>
<feature type="compositionally biased region" description="Polar residues" evidence="1">
    <location>
        <begin position="46"/>
        <end position="78"/>
    </location>
</feature>
<keyword evidence="3" id="KW-1185">Reference proteome</keyword>
<comment type="caution">
    <text evidence="2">The sequence shown here is derived from an EMBL/GenBank/DDBJ whole genome shotgun (WGS) entry which is preliminary data.</text>
</comment>
<dbReference type="AlphaFoldDB" id="A0AAW0MIH5"/>
<proteinExistence type="predicted"/>
<evidence type="ECO:0000256" key="1">
    <source>
        <dbReference type="SAM" id="MobiDB-lite"/>
    </source>
</evidence>
<feature type="compositionally biased region" description="Low complexity" evidence="1">
    <location>
        <begin position="15"/>
        <end position="27"/>
    </location>
</feature>
<gene>
    <name evidence="2" type="ORF">WMY93_033229</name>
</gene>
<feature type="region of interest" description="Disordered" evidence="1">
    <location>
        <begin position="1"/>
        <end position="94"/>
    </location>
</feature>
<feature type="compositionally biased region" description="Basic residues" evidence="1">
    <location>
        <begin position="85"/>
        <end position="94"/>
    </location>
</feature>
<sequence>SSSSSSTPERVTPVGSAPSPALSSGSSNGVPRAITIVSPPKAPLTPSVSVVKSGSAPNRTVVTFSQPRLVNLPPTLTSDPGGPARPRRPLPRRQ</sequence>